<accession>A0AAV4UN39</accession>
<organism evidence="1 2">
    <name type="scientific">Caerostris extrusa</name>
    <name type="common">Bark spider</name>
    <name type="synonym">Caerostris bankana</name>
    <dbReference type="NCBI Taxonomy" id="172846"/>
    <lineage>
        <taxon>Eukaryota</taxon>
        <taxon>Metazoa</taxon>
        <taxon>Ecdysozoa</taxon>
        <taxon>Arthropoda</taxon>
        <taxon>Chelicerata</taxon>
        <taxon>Arachnida</taxon>
        <taxon>Araneae</taxon>
        <taxon>Araneomorphae</taxon>
        <taxon>Entelegynae</taxon>
        <taxon>Araneoidea</taxon>
        <taxon>Araneidae</taxon>
        <taxon>Caerostris</taxon>
    </lineage>
</organism>
<dbReference type="EMBL" id="BPLR01013198">
    <property type="protein sequence ID" value="GIY59362.1"/>
    <property type="molecule type" value="Genomic_DNA"/>
</dbReference>
<evidence type="ECO:0000313" key="1">
    <source>
        <dbReference type="EMBL" id="GIY59362.1"/>
    </source>
</evidence>
<reference evidence="1 2" key="1">
    <citation type="submission" date="2021-06" db="EMBL/GenBank/DDBJ databases">
        <title>Caerostris extrusa draft genome.</title>
        <authorList>
            <person name="Kono N."/>
            <person name="Arakawa K."/>
        </authorList>
    </citation>
    <scope>NUCLEOTIDE SEQUENCE [LARGE SCALE GENOMIC DNA]</scope>
</reference>
<proteinExistence type="predicted"/>
<evidence type="ECO:0000313" key="2">
    <source>
        <dbReference type="Proteomes" id="UP001054945"/>
    </source>
</evidence>
<protein>
    <submittedName>
        <fullName evidence="1">Uncharacterized protein</fullName>
    </submittedName>
</protein>
<sequence>MADDFSRYFFSKRNAKGLETKQNRVWESFRWDPLYFRWSYKVTEDLKKVEELDHFEKKNSPFLDITNDIPFVSATEIRN</sequence>
<keyword evidence="2" id="KW-1185">Reference proteome</keyword>
<gene>
    <name evidence="1" type="ORF">CEXT_405831</name>
</gene>
<dbReference type="Proteomes" id="UP001054945">
    <property type="component" value="Unassembled WGS sequence"/>
</dbReference>
<dbReference type="AlphaFoldDB" id="A0AAV4UN39"/>
<name>A0AAV4UN39_CAEEX</name>
<comment type="caution">
    <text evidence="1">The sequence shown here is derived from an EMBL/GenBank/DDBJ whole genome shotgun (WGS) entry which is preliminary data.</text>
</comment>